<sequence length="362" mass="40339">MQLLIRRSALGGNVQEFWCKIPLVKEGFTRAAQFAISCNPKSAPTPRYTSNLGGGNARANGNVNFRPQDKPWSSRYKLFPAPDGSIWKRAKQSPNRQTVQNQRILYPGVGCDDGKEQSERKSLNAILVLAGGQLTGGGVPEWVRRRLNKALELQIESGPHCKIVCLGGGTPYRRPILTPEGFVIHESNSCAQYLLKQGVQASLILKEWSSYDTIGNVFFALTQHVIPRGWTRMAVVTSDFHMPRSQEIFEWVFGLQGTGNSIGKQNNIEGQLVSPLGSQSQGFLLEYHGVSDQGIDKSIIQARVCKEQRALESLRAVKKGINTLEDFHEWFHTQHMCYNVQNQNAFGKHSSNDPDDPALLSY</sequence>
<evidence type="ECO:0000259" key="1">
    <source>
        <dbReference type="Pfam" id="PF02698"/>
    </source>
</evidence>
<dbReference type="EMBL" id="OZ019893">
    <property type="protein sequence ID" value="CAK9190945.1"/>
    <property type="molecule type" value="Genomic_DNA"/>
</dbReference>
<dbReference type="CDD" id="cd06259">
    <property type="entry name" value="YdcF-like"/>
    <property type="match status" value="1"/>
</dbReference>
<dbReference type="Pfam" id="PF02698">
    <property type="entry name" value="DUF218"/>
    <property type="match status" value="1"/>
</dbReference>
<name>A0ABP0TAL4_9BRYO</name>
<dbReference type="InterPro" id="IPR051599">
    <property type="entry name" value="Cell_Envelope_Assoc"/>
</dbReference>
<evidence type="ECO:0000313" key="2">
    <source>
        <dbReference type="EMBL" id="CAK9190945.1"/>
    </source>
</evidence>
<gene>
    <name evidence="2" type="ORF">CSSPTR1EN2_LOCUS1144</name>
</gene>
<dbReference type="Proteomes" id="UP001497512">
    <property type="component" value="Chromosome 1"/>
</dbReference>
<dbReference type="PANTHER" id="PTHR30336:SF20">
    <property type="entry name" value="DUF218 DOMAIN-CONTAINING PROTEIN"/>
    <property type="match status" value="1"/>
</dbReference>
<reference evidence="2 3" key="1">
    <citation type="submission" date="2024-02" db="EMBL/GenBank/DDBJ databases">
        <authorList>
            <consortium name="ELIXIR-Norway"/>
            <consortium name="Elixir Norway"/>
        </authorList>
    </citation>
    <scope>NUCLEOTIDE SEQUENCE [LARGE SCALE GENOMIC DNA]</scope>
</reference>
<evidence type="ECO:0000313" key="3">
    <source>
        <dbReference type="Proteomes" id="UP001497512"/>
    </source>
</evidence>
<accession>A0ABP0TAL4</accession>
<protein>
    <recommendedName>
        <fullName evidence="1">DUF218 domain-containing protein</fullName>
    </recommendedName>
</protein>
<proteinExistence type="predicted"/>
<dbReference type="PANTHER" id="PTHR30336">
    <property type="entry name" value="INNER MEMBRANE PROTEIN, PROBABLE PERMEASE"/>
    <property type="match status" value="1"/>
</dbReference>
<dbReference type="InterPro" id="IPR003848">
    <property type="entry name" value="DUF218"/>
</dbReference>
<feature type="domain" description="DUF218" evidence="1">
    <location>
        <begin position="125"/>
        <end position="252"/>
    </location>
</feature>
<organism evidence="2 3">
    <name type="scientific">Sphagnum troendelagicum</name>
    <dbReference type="NCBI Taxonomy" id="128251"/>
    <lineage>
        <taxon>Eukaryota</taxon>
        <taxon>Viridiplantae</taxon>
        <taxon>Streptophyta</taxon>
        <taxon>Embryophyta</taxon>
        <taxon>Bryophyta</taxon>
        <taxon>Sphagnophytina</taxon>
        <taxon>Sphagnopsida</taxon>
        <taxon>Sphagnales</taxon>
        <taxon>Sphagnaceae</taxon>
        <taxon>Sphagnum</taxon>
    </lineage>
</organism>
<keyword evidence="3" id="KW-1185">Reference proteome</keyword>